<gene>
    <name evidence="2" type="ORF">FAGAP_1446</name>
</gene>
<sequence>MNATTFHSFPRLPFDLRDTIWQYACLQLNEKRRNIHYLYVDENRNIWPQDYDWEADDPSNRAGYTWESRDAVIDLTEDICCITTDSWESLLRPWKPIYLQTEDARGRKRLKKPRNIGVKFDPSWEEELEKAIENTCFDTVLRDFSPPLAFMIRLLFGVAPDDFRGRSKVMLIDDES</sequence>
<dbReference type="InterPro" id="IPR045518">
    <property type="entry name" value="2EXR"/>
</dbReference>
<keyword evidence="3" id="KW-1185">Reference proteome</keyword>
<dbReference type="EMBL" id="LUFC02000083">
    <property type="protein sequence ID" value="KAF4502334.1"/>
    <property type="molecule type" value="Genomic_DNA"/>
</dbReference>
<evidence type="ECO:0000259" key="1">
    <source>
        <dbReference type="Pfam" id="PF20150"/>
    </source>
</evidence>
<feature type="domain" description="2EXR" evidence="1">
    <location>
        <begin position="6"/>
        <end position="73"/>
    </location>
</feature>
<protein>
    <recommendedName>
        <fullName evidence="1">2EXR domain-containing protein</fullName>
    </recommendedName>
</protein>
<evidence type="ECO:0000313" key="3">
    <source>
        <dbReference type="Proteomes" id="UP000737391"/>
    </source>
</evidence>
<accession>A0A9P5BHT8</accession>
<dbReference type="OrthoDB" id="3596450at2759"/>
<dbReference type="Pfam" id="PF20150">
    <property type="entry name" value="2EXR"/>
    <property type="match status" value="1"/>
</dbReference>
<dbReference type="AlphaFoldDB" id="A0A9P5BHT8"/>
<evidence type="ECO:0000313" key="2">
    <source>
        <dbReference type="EMBL" id="KAF4502334.1"/>
    </source>
</evidence>
<reference evidence="2" key="1">
    <citation type="submission" date="2020-01" db="EMBL/GenBank/DDBJ databases">
        <title>Identification and distribution of gene clusters putatively required for synthesis of sphingolipid metabolism inhibitors in phylogenetically diverse species of the filamentous fungus Fusarium.</title>
        <authorList>
            <person name="Kim H.-S."/>
            <person name="Busman M."/>
            <person name="Brown D.W."/>
            <person name="Divon H."/>
            <person name="Uhlig S."/>
            <person name="Proctor R.H."/>
        </authorList>
    </citation>
    <scope>NUCLEOTIDE SEQUENCE</scope>
    <source>
        <strain evidence="2">NRRL 31653</strain>
    </source>
</reference>
<dbReference type="Proteomes" id="UP000737391">
    <property type="component" value="Unassembled WGS sequence"/>
</dbReference>
<name>A0A9P5BHT8_9HYPO</name>
<proteinExistence type="predicted"/>
<comment type="caution">
    <text evidence="2">The sequence shown here is derived from an EMBL/GenBank/DDBJ whole genome shotgun (WGS) entry which is preliminary data.</text>
</comment>
<organism evidence="2 3">
    <name type="scientific">Fusarium agapanthi</name>
    <dbReference type="NCBI Taxonomy" id="1803897"/>
    <lineage>
        <taxon>Eukaryota</taxon>
        <taxon>Fungi</taxon>
        <taxon>Dikarya</taxon>
        <taxon>Ascomycota</taxon>
        <taxon>Pezizomycotina</taxon>
        <taxon>Sordariomycetes</taxon>
        <taxon>Hypocreomycetidae</taxon>
        <taxon>Hypocreales</taxon>
        <taxon>Nectriaceae</taxon>
        <taxon>Fusarium</taxon>
        <taxon>Fusarium fujikuroi species complex</taxon>
    </lineage>
</organism>